<reference evidence="2 3" key="1">
    <citation type="journal article" date="2012" name="Proc. Natl. Acad. Sci. U.S.A.">
        <title>Comparative genomics of Ceriporiopsis subvermispora and Phanerochaete chrysosporium provide insight into selective ligninolysis.</title>
        <authorList>
            <person name="Fernandez-Fueyo E."/>
            <person name="Ruiz-Duenas F.J."/>
            <person name="Ferreira P."/>
            <person name="Floudas D."/>
            <person name="Hibbett D.S."/>
            <person name="Canessa P."/>
            <person name="Larrondo L.F."/>
            <person name="James T.Y."/>
            <person name="Seelenfreund D."/>
            <person name="Lobos S."/>
            <person name="Polanco R."/>
            <person name="Tello M."/>
            <person name="Honda Y."/>
            <person name="Watanabe T."/>
            <person name="Watanabe T."/>
            <person name="Ryu J.S."/>
            <person name="Kubicek C.P."/>
            <person name="Schmoll M."/>
            <person name="Gaskell J."/>
            <person name="Hammel K.E."/>
            <person name="St John F.J."/>
            <person name="Vanden Wymelenberg A."/>
            <person name="Sabat G."/>
            <person name="Splinter BonDurant S."/>
            <person name="Syed K."/>
            <person name="Yadav J.S."/>
            <person name="Doddapaneni H."/>
            <person name="Subramanian V."/>
            <person name="Lavin J.L."/>
            <person name="Oguiza J.A."/>
            <person name="Perez G."/>
            <person name="Pisabarro A.G."/>
            <person name="Ramirez L."/>
            <person name="Santoyo F."/>
            <person name="Master E."/>
            <person name="Coutinho P.M."/>
            <person name="Henrissat B."/>
            <person name="Lombard V."/>
            <person name="Magnuson J.K."/>
            <person name="Kuees U."/>
            <person name="Hori C."/>
            <person name="Igarashi K."/>
            <person name="Samejima M."/>
            <person name="Held B.W."/>
            <person name="Barry K.W."/>
            <person name="LaButti K.M."/>
            <person name="Lapidus A."/>
            <person name="Lindquist E.A."/>
            <person name="Lucas S.M."/>
            <person name="Riley R."/>
            <person name="Salamov A.A."/>
            <person name="Hoffmeister D."/>
            <person name="Schwenk D."/>
            <person name="Hadar Y."/>
            <person name="Yarden O."/>
            <person name="de Vries R.P."/>
            <person name="Wiebenga A."/>
            <person name="Stenlid J."/>
            <person name="Eastwood D."/>
            <person name="Grigoriev I.V."/>
            <person name="Berka R.M."/>
            <person name="Blanchette R.A."/>
            <person name="Kersten P."/>
            <person name="Martinez A.T."/>
            <person name="Vicuna R."/>
            <person name="Cullen D."/>
        </authorList>
    </citation>
    <scope>NUCLEOTIDE SEQUENCE [LARGE SCALE GENOMIC DNA]</scope>
    <source>
        <strain evidence="2 3">B</strain>
    </source>
</reference>
<dbReference type="EMBL" id="KB445799">
    <property type="protein sequence ID" value="EMD35980.1"/>
    <property type="molecule type" value="Genomic_DNA"/>
</dbReference>
<feature type="region of interest" description="Disordered" evidence="1">
    <location>
        <begin position="1"/>
        <end position="24"/>
    </location>
</feature>
<dbReference type="Proteomes" id="UP000016930">
    <property type="component" value="Unassembled WGS sequence"/>
</dbReference>
<protein>
    <submittedName>
        <fullName evidence="2">Uncharacterized protein</fullName>
    </submittedName>
</protein>
<accession>M2QV84</accession>
<evidence type="ECO:0000313" key="3">
    <source>
        <dbReference type="Proteomes" id="UP000016930"/>
    </source>
</evidence>
<dbReference type="HOGENOM" id="CLU_533156_0_0_1"/>
<gene>
    <name evidence="2" type="ORF">CERSUDRAFT_115927</name>
</gene>
<dbReference type="AlphaFoldDB" id="M2QV84"/>
<proteinExistence type="predicted"/>
<sequence>MTIVGLDTHGGSGSNVAPIDPGPVDTPVPPRYVAAIETNVDYERGFSGGTRWANVGLVGADCGSANHTSDFDEHIQMPLSEGPKSLPEVNSKPWMPLDNWWLVLHAIDNHRALIACHCTCKGFRAITQKIMDDYHALVCGVQPVYTSDFSNELCQRMREDPLVAWFTKTILVTSRQLPVFSIEFSERLHRIARLEISAYQENSPIILPMQCRLALSRFRTITELSLDVAEFRTWTELARTVCLFPSLKLLCLRIICVKKGAVESLADKFYAKSLQIKTLQLEDYETHSPHLYLLTAPRLSTTLTNLTLDTSDIALLEALCSPARSTLACLTSLLSLSITLMLSDAETPGPGIPFVAFLSQIPSTTIRELQLMMDLHDWPQRLFGWHVEPTTRSLDLLDDFLQTLEWSSLEKVRIFIVHIDVDDVLYLRSVDPLPFPQLRSRGILDFAVHDSTDGCHSRPVTILSSCSTNVRTTGTPFEEPTPRSILGSGSLYDNVSHWTGTMRKYKKMCVH</sequence>
<keyword evidence="3" id="KW-1185">Reference proteome</keyword>
<evidence type="ECO:0000313" key="2">
    <source>
        <dbReference type="EMBL" id="EMD35980.1"/>
    </source>
</evidence>
<organism evidence="2 3">
    <name type="scientific">Ceriporiopsis subvermispora (strain B)</name>
    <name type="common">White-rot fungus</name>
    <name type="synonym">Gelatoporia subvermispora</name>
    <dbReference type="NCBI Taxonomy" id="914234"/>
    <lineage>
        <taxon>Eukaryota</taxon>
        <taxon>Fungi</taxon>
        <taxon>Dikarya</taxon>
        <taxon>Basidiomycota</taxon>
        <taxon>Agaricomycotina</taxon>
        <taxon>Agaricomycetes</taxon>
        <taxon>Polyporales</taxon>
        <taxon>Gelatoporiaceae</taxon>
        <taxon>Gelatoporia</taxon>
    </lineage>
</organism>
<name>M2QV84_CERS8</name>
<evidence type="ECO:0000256" key="1">
    <source>
        <dbReference type="SAM" id="MobiDB-lite"/>
    </source>
</evidence>